<proteinExistence type="predicted"/>
<evidence type="ECO:0000313" key="6">
    <source>
        <dbReference type="Proteomes" id="UP000245647"/>
    </source>
</evidence>
<sequence>MIHHLKNIASFHQISGLAKAEHPLISLVDYSLVSYQTDEPEISWVQDFYTIGLKRNIQGKFKYGQLPYDFDEGLLSFVAPGQVVKLSTAKPGVQPSGLLLVIHPDFLWNSPLANKIKTYDFFGYAIHEALFLSEKEEIIITDLMEQIKREYHSNIDAFSQTIILSQIDLLLSYCERFYQRQFLTRKINNQEILTKLEKVLEKFFSPQSLAEKGIPSVQDIASELYLSPNYLGTVLKNSTKKTTKEHIQEKLLSLAKEKLSTTTLGISEIAYELGFEHSQSFNKFFKTRTMQTPLEFRAAFN</sequence>
<dbReference type="AlphaFoldDB" id="A0A2U2PAK6"/>
<dbReference type="InterPro" id="IPR009057">
    <property type="entry name" value="Homeodomain-like_sf"/>
</dbReference>
<dbReference type="SMART" id="SM00342">
    <property type="entry name" value="HTH_ARAC"/>
    <property type="match status" value="1"/>
</dbReference>
<dbReference type="PANTHER" id="PTHR43280:SF32">
    <property type="entry name" value="TRANSCRIPTIONAL REGULATORY PROTEIN"/>
    <property type="match status" value="1"/>
</dbReference>
<keyword evidence="3" id="KW-0804">Transcription</keyword>
<dbReference type="SUPFAM" id="SSF46689">
    <property type="entry name" value="Homeodomain-like"/>
    <property type="match status" value="1"/>
</dbReference>
<evidence type="ECO:0000256" key="3">
    <source>
        <dbReference type="ARBA" id="ARBA00023163"/>
    </source>
</evidence>
<evidence type="ECO:0000256" key="1">
    <source>
        <dbReference type="ARBA" id="ARBA00023015"/>
    </source>
</evidence>
<dbReference type="InterPro" id="IPR018060">
    <property type="entry name" value="HTH_AraC"/>
</dbReference>
<reference evidence="5 6" key="1">
    <citation type="submission" date="2018-04" db="EMBL/GenBank/DDBJ databases">
        <title>Pedobacter chongqingensis sp. nov., isolated from a rottenly hemp rope.</title>
        <authorList>
            <person name="Cai Y."/>
        </authorList>
    </citation>
    <scope>NUCLEOTIDE SEQUENCE [LARGE SCALE GENOMIC DNA]</scope>
    <source>
        <strain evidence="5 6">FJ4-8</strain>
    </source>
</reference>
<gene>
    <name evidence="5" type="ORF">DDR33_22375</name>
</gene>
<dbReference type="Proteomes" id="UP000245647">
    <property type="component" value="Unassembled WGS sequence"/>
</dbReference>
<dbReference type="RefSeq" id="WP_109418030.1">
    <property type="nucleotide sequence ID" value="NZ_QEAS01000025.1"/>
</dbReference>
<accession>A0A2U2PAK6</accession>
<dbReference type="OrthoDB" id="9816214at2"/>
<dbReference type="GO" id="GO:0003700">
    <property type="term" value="F:DNA-binding transcription factor activity"/>
    <property type="evidence" value="ECO:0007669"/>
    <property type="project" value="InterPro"/>
</dbReference>
<keyword evidence="2" id="KW-0238">DNA-binding</keyword>
<name>A0A2U2PAK6_9SPHI</name>
<dbReference type="PANTHER" id="PTHR43280">
    <property type="entry name" value="ARAC-FAMILY TRANSCRIPTIONAL REGULATOR"/>
    <property type="match status" value="1"/>
</dbReference>
<evidence type="ECO:0000313" key="5">
    <source>
        <dbReference type="EMBL" id="PWG78428.1"/>
    </source>
</evidence>
<dbReference type="Pfam" id="PF12833">
    <property type="entry name" value="HTH_18"/>
    <property type="match status" value="1"/>
</dbReference>
<dbReference type="GO" id="GO:0043565">
    <property type="term" value="F:sequence-specific DNA binding"/>
    <property type="evidence" value="ECO:0007669"/>
    <property type="project" value="InterPro"/>
</dbReference>
<keyword evidence="1" id="KW-0805">Transcription regulation</keyword>
<evidence type="ECO:0000256" key="2">
    <source>
        <dbReference type="ARBA" id="ARBA00023125"/>
    </source>
</evidence>
<comment type="caution">
    <text evidence="5">The sequence shown here is derived from an EMBL/GenBank/DDBJ whole genome shotgun (WGS) entry which is preliminary data.</text>
</comment>
<feature type="domain" description="HTH araC/xylS-type" evidence="4">
    <location>
        <begin position="194"/>
        <end position="299"/>
    </location>
</feature>
<organism evidence="5 6">
    <name type="scientific">Pararcticibacter amylolyticus</name>
    <dbReference type="NCBI Taxonomy" id="2173175"/>
    <lineage>
        <taxon>Bacteria</taxon>
        <taxon>Pseudomonadati</taxon>
        <taxon>Bacteroidota</taxon>
        <taxon>Sphingobacteriia</taxon>
        <taxon>Sphingobacteriales</taxon>
        <taxon>Sphingobacteriaceae</taxon>
        <taxon>Pararcticibacter</taxon>
    </lineage>
</organism>
<evidence type="ECO:0000259" key="4">
    <source>
        <dbReference type="PROSITE" id="PS01124"/>
    </source>
</evidence>
<protein>
    <submittedName>
        <fullName evidence="5">AraC family transcriptional regulator</fullName>
    </submittedName>
</protein>
<dbReference type="PROSITE" id="PS01124">
    <property type="entry name" value="HTH_ARAC_FAMILY_2"/>
    <property type="match status" value="1"/>
</dbReference>
<dbReference type="EMBL" id="QEAS01000025">
    <property type="protein sequence ID" value="PWG78428.1"/>
    <property type="molecule type" value="Genomic_DNA"/>
</dbReference>
<keyword evidence="6" id="KW-1185">Reference proteome</keyword>
<dbReference type="Gene3D" id="1.10.10.60">
    <property type="entry name" value="Homeodomain-like"/>
    <property type="match status" value="1"/>
</dbReference>